<dbReference type="Proteomes" id="UP000032142">
    <property type="component" value="Unassembled WGS sequence"/>
</dbReference>
<dbReference type="EMBL" id="JRRC01147298">
    <property type="protein sequence ID" value="KHG00732.1"/>
    <property type="molecule type" value="Genomic_DNA"/>
</dbReference>
<keyword evidence="2" id="KW-1185">Reference proteome</keyword>
<evidence type="ECO:0000313" key="1">
    <source>
        <dbReference type="EMBL" id="KHG00732.1"/>
    </source>
</evidence>
<accession>A0A0B0MK33</accession>
<comment type="caution">
    <text evidence="1">The sequence shown here is derived from an EMBL/GenBank/DDBJ whole genome shotgun (WGS) entry which is preliminary data.</text>
</comment>
<evidence type="ECO:0000313" key="2">
    <source>
        <dbReference type="Proteomes" id="UP000032142"/>
    </source>
</evidence>
<sequence length="8" mass="931">MESGFMET</sequence>
<proteinExistence type="predicted"/>
<name>A0A0B0MK33_GOSAR</name>
<organism evidence="1 2">
    <name type="scientific">Gossypium arboreum</name>
    <name type="common">Tree cotton</name>
    <name type="synonym">Gossypium nanking</name>
    <dbReference type="NCBI Taxonomy" id="29729"/>
    <lineage>
        <taxon>Eukaryota</taxon>
        <taxon>Viridiplantae</taxon>
        <taxon>Streptophyta</taxon>
        <taxon>Embryophyta</taxon>
        <taxon>Tracheophyta</taxon>
        <taxon>Spermatophyta</taxon>
        <taxon>Magnoliopsida</taxon>
        <taxon>eudicotyledons</taxon>
        <taxon>Gunneridae</taxon>
        <taxon>Pentapetalae</taxon>
        <taxon>rosids</taxon>
        <taxon>malvids</taxon>
        <taxon>Malvales</taxon>
        <taxon>Malvaceae</taxon>
        <taxon>Malvoideae</taxon>
        <taxon>Gossypium</taxon>
    </lineage>
</organism>
<protein>
    <submittedName>
        <fullName evidence="1">Uncharacterized protein</fullName>
    </submittedName>
</protein>
<reference evidence="2" key="1">
    <citation type="submission" date="2014-09" db="EMBL/GenBank/DDBJ databases">
        <authorList>
            <person name="Mudge J."/>
            <person name="Ramaraj T."/>
            <person name="Lindquist I.E."/>
            <person name="Bharti A.K."/>
            <person name="Sundararajan A."/>
            <person name="Cameron C.T."/>
            <person name="Woodward J.E."/>
            <person name="May G.D."/>
            <person name="Brubaker C."/>
            <person name="Broadhvest J."/>
            <person name="Wilkins T.A."/>
        </authorList>
    </citation>
    <scope>NUCLEOTIDE SEQUENCE</scope>
    <source>
        <strain evidence="2">cv. AKA8401</strain>
    </source>
</reference>
<gene>
    <name evidence="1" type="ORF">F383_07471</name>
</gene>